<evidence type="ECO:0000313" key="2">
    <source>
        <dbReference type="Proteomes" id="UP000039865"/>
    </source>
</evidence>
<name>A0A078B6Q2_STYLE</name>
<dbReference type="Proteomes" id="UP000039865">
    <property type="component" value="Unassembled WGS sequence"/>
</dbReference>
<gene>
    <name evidence="1" type="primary">Contig8449.g9014</name>
    <name evidence="1" type="ORF">STYLEM_19194</name>
</gene>
<organism evidence="1 2">
    <name type="scientific">Stylonychia lemnae</name>
    <name type="common">Ciliate</name>
    <dbReference type="NCBI Taxonomy" id="5949"/>
    <lineage>
        <taxon>Eukaryota</taxon>
        <taxon>Sar</taxon>
        <taxon>Alveolata</taxon>
        <taxon>Ciliophora</taxon>
        <taxon>Intramacronucleata</taxon>
        <taxon>Spirotrichea</taxon>
        <taxon>Stichotrichia</taxon>
        <taxon>Sporadotrichida</taxon>
        <taxon>Oxytrichidae</taxon>
        <taxon>Stylonychinae</taxon>
        <taxon>Stylonychia</taxon>
    </lineage>
</organism>
<protein>
    <submittedName>
        <fullName evidence="1">Uncharacterized protein</fullName>
    </submittedName>
</protein>
<keyword evidence="2" id="KW-1185">Reference proteome</keyword>
<accession>A0A078B6Q2</accession>
<dbReference type="InParanoid" id="A0A078B6Q2"/>
<dbReference type="EMBL" id="CCKQ01018118">
    <property type="protein sequence ID" value="CDW90054.1"/>
    <property type="molecule type" value="Genomic_DNA"/>
</dbReference>
<evidence type="ECO:0000313" key="1">
    <source>
        <dbReference type="EMBL" id="CDW90054.1"/>
    </source>
</evidence>
<sequence>MLINPIKIQREQFIDPSNDPDFRFKQSIRLDSHQLMKRPAKQMRFASNVAERIQEAIGKNQYLNTDPGEYGNQTQDGGLNLRPFDRTKVIDPNQPGFKYKPNTSIERVFDTLQNSRNTSVLLNQRFMSNQSSKISLSRNKNNRTIDITQAGALSPRDLHSGLHQKTHFKAVYEMFVNPVNGGGTTNDETLKRAIRVAPLLEQTMQKSNQVHNNASENWIMDLNHQNSMMNQSQSDSLNSNEKELAKKLLRNCNYIRSQKRNISLEKQTQKTSNISLLNQRQQEILKDIAKYKNSRVSINQTMIIDTSKSKLDPIDYMENGYLDQIAHIGQSKQNLKRLTKRRAFLLARSRLSVSASPAARALQFIKTPVRMIHQRGYNEHFDNYSSIFHECNFALMGAKETDQIAYIFRKFEKSMTDFQIAYGFWFIGMNALERNPEFWNEIVPLVKKQLATLDRNCTKSLFHFIEGASAMSLQDNEFWELVEQKLVDERLHRYFELEKLCDILVCLANVGRGSDELIEIIEKTLIKHRKAITPEIAATARHGFQLINKGSEILYKVLEDPTVELPALEA</sequence>
<dbReference type="OrthoDB" id="290851at2759"/>
<reference evidence="1 2" key="1">
    <citation type="submission" date="2014-06" db="EMBL/GenBank/DDBJ databases">
        <authorList>
            <person name="Swart Estienne"/>
        </authorList>
    </citation>
    <scope>NUCLEOTIDE SEQUENCE [LARGE SCALE GENOMIC DNA]</scope>
    <source>
        <strain evidence="1 2">130c</strain>
    </source>
</reference>
<proteinExistence type="predicted"/>
<dbReference type="AlphaFoldDB" id="A0A078B6Q2"/>